<reference evidence="1 2" key="1">
    <citation type="journal article" date="2024" name="Plant Biotechnol. J.">
        <title>Genome and CRISPR/Cas9 system of a widespread forest tree (Populus alba) in the world.</title>
        <authorList>
            <person name="Liu Y.J."/>
            <person name="Jiang P.F."/>
            <person name="Han X.M."/>
            <person name="Li X.Y."/>
            <person name="Wang H.M."/>
            <person name="Wang Y.J."/>
            <person name="Wang X.X."/>
            <person name="Zeng Q.Y."/>
        </authorList>
    </citation>
    <scope>NUCLEOTIDE SEQUENCE [LARGE SCALE GENOMIC DNA]</scope>
    <source>
        <strain evidence="2">cv. PAL-ZL1</strain>
    </source>
</reference>
<comment type="caution">
    <text evidence="1">The sequence shown here is derived from an EMBL/GenBank/DDBJ whole genome shotgun (WGS) entry which is preliminary data.</text>
</comment>
<sequence>MMAANCIRVKKLDNRRQKWLAITHEIDIAPNTPNAENMVAIKVLIPNIRPSLEDLKVTLYKTISKVMSRGMHPNAPITASISPKKGNIAAACEGRGYGNG</sequence>
<dbReference type="Proteomes" id="UP000309997">
    <property type="component" value="Unassembled WGS sequence"/>
</dbReference>
<keyword evidence="2" id="KW-1185">Reference proteome</keyword>
<accession>A0ACC4BLF8</accession>
<evidence type="ECO:0000313" key="1">
    <source>
        <dbReference type="EMBL" id="KAL3579425.1"/>
    </source>
</evidence>
<name>A0ACC4BLF8_POPAL</name>
<gene>
    <name evidence="1" type="ORF">D5086_020929</name>
</gene>
<dbReference type="EMBL" id="RCHU02000010">
    <property type="protein sequence ID" value="KAL3579425.1"/>
    <property type="molecule type" value="Genomic_DNA"/>
</dbReference>
<protein>
    <submittedName>
        <fullName evidence="1">Uncharacterized protein</fullName>
    </submittedName>
</protein>
<organism evidence="1 2">
    <name type="scientific">Populus alba</name>
    <name type="common">White poplar</name>
    <dbReference type="NCBI Taxonomy" id="43335"/>
    <lineage>
        <taxon>Eukaryota</taxon>
        <taxon>Viridiplantae</taxon>
        <taxon>Streptophyta</taxon>
        <taxon>Embryophyta</taxon>
        <taxon>Tracheophyta</taxon>
        <taxon>Spermatophyta</taxon>
        <taxon>Magnoliopsida</taxon>
        <taxon>eudicotyledons</taxon>
        <taxon>Gunneridae</taxon>
        <taxon>Pentapetalae</taxon>
        <taxon>rosids</taxon>
        <taxon>fabids</taxon>
        <taxon>Malpighiales</taxon>
        <taxon>Salicaceae</taxon>
        <taxon>Saliceae</taxon>
        <taxon>Populus</taxon>
    </lineage>
</organism>
<evidence type="ECO:0000313" key="2">
    <source>
        <dbReference type="Proteomes" id="UP000309997"/>
    </source>
</evidence>
<proteinExistence type="predicted"/>